<organism evidence="1 2">
    <name type="scientific">Gordonia phage Skog</name>
    <dbReference type="NCBI Taxonomy" id="2704033"/>
    <lineage>
        <taxon>Viruses</taxon>
        <taxon>Duplodnaviria</taxon>
        <taxon>Heunggongvirae</taxon>
        <taxon>Uroviricota</taxon>
        <taxon>Caudoviricetes</taxon>
        <taxon>Skogvirus</taxon>
        <taxon>Skogvirus Skog</taxon>
    </lineage>
</organism>
<dbReference type="KEGG" id="vg:64766624"/>
<keyword evidence="2" id="KW-1185">Reference proteome</keyword>
<name>A0A6G6XJV4_9CAUD</name>
<evidence type="ECO:0000313" key="2">
    <source>
        <dbReference type="Proteomes" id="UP000503093"/>
    </source>
</evidence>
<evidence type="ECO:0000313" key="1">
    <source>
        <dbReference type="EMBL" id="QIG58294.1"/>
    </source>
</evidence>
<dbReference type="GeneID" id="64766624"/>
<dbReference type="RefSeq" id="YP_010059392.1">
    <property type="nucleotide sequence ID" value="NC_054725.1"/>
</dbReference>
<gene>
    <name evidence="1" type="primary">143</name>
    <name evidence="1" type="ORF">SEA_SKOG_142</name>
</gene>
<accession>A0A6G6XJV4</accession>
<proteinExistence type="predicted"/>
<dbReference type="EMBL" id="MN908687">
    <property type="protein sequence ID" value="QIG58294.1"/>
    <property type="molecule type" value="Genomic_DNA"/>
</dbReference>
<dbReference type="Proteomes" id="UP000503093">
    <property type="component" value="Segment"/>
</dbReference>
<reference evidence="1 2" key="1">
    <citation type="submission" date="2020-01" db="EMBL/GenBank/DDBJ databases">
        <authorList>
            <person name="Alvaro L.E."/>
            <person name="Baker K.N."/>
            <person name="Baxter I.S."/>
            <person name="Brown M.R."/>
            <person name="Driscoll K.D."/>
            <person name="Elrubaie J.M."/>
            <person name="Feith S.L."/>
            <person name="Indihar D.F."/>
            <person name="Knoch V.T."/>
            <person name="Koirtyohann K.M."/>
            <person name="Kratz M.A."/>
            <person name="Lear A.H."/>
            <person name="Lindblom K.E."/>
            <person name="Marcus E.R."/>
            <person name="Murphy M.E."/>
            <person name="Sensor R."/>
            <person name="Sherman S.J."/>
            <person name="Swift V.R."/>
            <person name="White K.E."/>
            <person name="Wills S.J."/>
            <person name="Gatt S.M."/>
            <person name="Lohbauer S.A."/>
            <person name="Power T.R."/>
            <person name="Rosales K.A."/>
            <person name="Sisson B.M."/>
            <person name="Isern S."/>
            <person name="Michael S.F."/>
            <person name="Sunnen C.N."/>
            <person name="Garlena R.A."/>
            <person name="Russell D.A."/>
            <person name="Pope W.H."/>
            <person name="Jacobs-Sera D."/>
            <person name="Hatfull G.F."/>
        </authorList>
    </citation>
    <scope>NUCLEOTIDE SEQUENCE [LARGE SCALE GENOMIC DNA]</scope>
</reference>
<protein>
    <submittedName>
        <fullName evidence="1">Uncharacterized protein</fullName>
    </submittedName>
</protein>
<sequence>MAYTEINYGSQGPEDIDRFGTRQTYDLWGVNGPDHVRQRIQPFDALKDYLQPRWGPLRRLGLVLGSWREYRGGVEHYSLSVNGRYLQIRSYADGRIQLYLDDRFVYQEKTEIVTRSGNRERVWRISHDEEIKRREWLKETEAQREEQEAESERRIADARERLKKKFG</sequence>